<dbReference type="EMBL" id="CP024422">
    <property type="protein sequence ID" value="ATQ57306.1"/>
    <property type="molecule type" value="Genomic_DNA"/>
</dbReference>
<dbReference type="RefSeq" id="WP_099649872.1">
    <property type="nucleotide sequence ID" value="NZ_CAJGAB010000019.1"/>
</dbReference>
<evidence type="ECO:0008006" key="3">
    <source>
        <dbReference type="Google" id="ProtNLM"/>
    </source>
</evidence>
<reference evidence="1 2" key="1">
    <citation type="submission" date="2017-10" db="EMBL/GenBank/DDBJ databases">
        <title>Complete genome sequence of Paracoccus yeei TT13 isolated from human skin.</title>
        <authorList>
            <person name="Lee K."/>
            <person name="Lim J.Y."/>
            <person name="Hwang I."/>
        </authorList>
    </citation>
    <scope>NUCLEOTIDE SEQUENCE [LARGE SCALE GENOMIC DNA]</scope>
    <source>
        <strain evidence="1 2">TT13</strain>
    </source>
</reference>
<evidence type="ECO:0000313" key="1">
    <source>
        <dbReference type="EMBL" id="ATQ57306.1"/>
    </source>
</evidence>
<proteinExistence type="predicted"/>
<protein>
    <recommendedName>
        <fullName evidence="3">Mu-like prophage I protein</fullName>
    </recommendedName>
</protein>
<dbReference type="PIRSF" id="PIRSF016624">
    <property type="entry name" value="Mu_prophg_I"/>
    <property type="match status" value="1"/>
</dbReference>
<dbReference type="Proteomes" id="UP000229314">
    <property type="component" value="Chromosome"/>
</dbReference>
<evidence type="ECO:0000313" key="2">
    <source>
        <dbReference type="Proteomes" id="UP000229314"/>
    </source>
</evidence>
<organism evidence="1 2">
    <name type="scientific">Paracoccus yeei</name>
    <dbReference type="NCBI Taxonomy" id="147645"/>
    <lineage>
        <taxon>Bacteria</taxon>
        <taxon>Pseudomonadati</taxon>
        <taxon>Pseudomonadota</taxon>
        <taxon>Alphaproteobacteria</taxon>
        <taxon>Rhodobacterales</taxon>
        <taxon>Paracoccaceae</taxon>
        <taxon>Paracoccus</taxon>
    </lineage>
</organism>
<accession>A0A2D2C4A5</accession>
<dbReference type="AlphaFoldDB" id="A0A2D2C4A5"/>
<dbReference type="GeneID" id="78899322"/>
<dbReference type="InterPro" id="IPR012106">
    <property type="entry name" value="Phage_Mu_Gp1"/>
</dbReference>
<name>A0A2D2C4A5_9RHOB</name>
<gene>
    <name evidence="1" type="ORF">PYTT13_16860</name>
</gene>
<sequence>MDLISSWCAEAELAATPAVGQWVQLLPAGRFQGRDGRSFVLDNPQAVLAEAAKRGDLPIDYEHQMDDPAARPATGEVRAAGWIKQLEARDDGIWGLVEWTEKARNMIEAREYRYLSPVLHHYPDGRVVRVIGAGLVHRPNLVLKALSSEQPGAALSQVATALGLPAEADAAAILMAVNALKTLDPARYVPVEAVAELLKDRHQQVALMSEREAEAKVDTALNGGYITPAMVPWATALCRQDPKAFDGFLASSAPAWAHLFRPALNLQRPQTASRERADAAAEIAAQLGLPPDALD</sequence>
<dbReference type="Pfam" id="PF10123">
    <property type="entry name" value="Mu-like_Pro"/>
    <property type="match status" value="2"/>
</dbReference>